<dbReference type="Proteomes" id="UP000292082">
    <property type="component" value="Unassembled WGS sequence"/>
</dbReference>
<keyword evidence="2" id="KW-1185">Reference proteome</keyword>
<sequence>MATFTGHIDSRPIPDMRKIPDWLLNHPELHKRGVVLHKSLQPFTKRNGQRKVLSMS</sequence>
<evidence type="ECO:0000313" key="1">
    <source>
        <dbReference type="EMBL" id="TBU55757.1"/>
    </source>
</evidence>
<gene>
    <name evidence="1" type="ORF">BD310DRAFT_669407</name>
</gene>
<accession>A0A4Q9PNB1</accession>
<protein>
    <submittedName>
        <fullName evidence="1">Uncharacterized protein</fullName>
    </submittedName>
</protein>
<dbReference type="AlphaFoldDB" id="A0A4Q9PNB1"/>
<organism evidence="1 2">
    <name type="scientific">Dichomitus squalens</name>
    <dbReference type="NCBI Taxonomy" id="114155"/>
    <lineage>
        <taxon>Eukaryota</taxon>
        <taxon>Fungi</taxon>
        <taxon>Dikarya</taxon>
        <taxon>Basidiomycota</taxon>
        <taxon>Agaricomycotina</taxon>
        <taxon>Agaricomycetes</taxon>
        <taxon>Polyporales</taxon>
        <taxon>Polyporaceae</taxon>
        <taxon>Dichomitus</taxon>
    </lineage>
</organism>
<reference evidence="1 2" key="1">
    <citation type="submission" date="2019-01" db="EMBL/GenBank/DDBJ databases">
        <title>Draft genome sequences of three monokaryotic isolates of the white-rot basidiomycete fungus Dichomitus squalens.</title>
        <authorList>
            <consortium name="DOE Joint Genome Institute"/>
            <person name="Lopez S.C."/>
            <person name="Andreopoulos B."/>
            <person name="Pangilinan J."/>
            <person name="Lipzen A."/>
            <person name="Riley R."/>
            <person name="Ahrendt S."/>
            <person name="Ng V."/>
            <person name="Barry K."/>
            <person name="Daum C."/>
            <person name="Grigoriev I.V."/>
            <person name="Hilden K.S."/>
            <person name="Makela M.R."/>
            <person name="de Vries R.P."/>
        </authorList>
    </citation>
    <scope>NUCLEOTIDE SEQUENCE [LARGE SCALE GENOMIC DNA]</scope>
    <source>
        <strain evidence="1 2">CBS 464.89</strain>
    </source>
</reference>
<evidence type="ECO:0000313" key="2">
    <source>
        <dbReference type="Proteomes" id="UP000292082"/>
    </source>
</evidence>
<name>A0A4Q9PNB1_9APHY</name>
<dbReference type="EMBL" id="ML145163">
    <property type="protein sequence ID" value="TBU55757.1"/>
    <property type="molecule type" value="Genomic_DNA"/>
</dbReference>
<proteinExistence type="predicted"/>